<dbReference type="SUPFAM" id="SSF51182">
    <property type="entry name" value="RmlC-like cupins"/>
    <property type="match status" value="1"/>
</dbReference>
<keyword evidence="4" id="KW-1185">Reference proteome</keyword>
<dbReference type="PANTHER" id="PTHR40943">
    <property type="entry name" value="CYTOPLASMIC PROTEIN-RELATED"/>
    <property type="match status" value="1"/>
</dbReference>
<protein>
    <submittedName>
        <fullName evidence="3">Cupin domain-containing protein</fullName>
    </submittedName>
</protein>
<dbReference type="Proteomes" id="UP001258994">
    <property type="component" value="Chromosome"/>
</dbReference>
<dbReference type="CDD" id="cd02227">
    <property type="entry name" value="cupin_TM1112-like"/>
    <property type="match status" value="1"/>
</dbReference>
<reference evidence="4" key="1">
    <citation type="submission" date="2023-09" db="EMBL/GenBank/DDBJ databases">
        <authorList>
            <person name="Li S."/>
            <person name="Li X."/>
            <person name="Zhang C."/>
            <person name="Zhao Z."/>
        </authorList>
    </citation>
    <scope>NUCLEOTIDE SEQUENCE [LARGE SCALE GENOMIC DNA]</scope>
    <source>
        <strain evidence="4">SQ149</strain>
    </source>
</reference>
<dbReference type="Pfam" id="PF05899">
    <property type="entry name" value="Cupin_3"/>
    <property type="match status" value="1"/>
</dbReference>
<organism evidence="3 4">
    <name type="scientific">Thalassotalea psychrophila</name>
    <dbReference type="NCBI Taxonomy" id="3065647"/>
    <lineage>
        <taxon>Bacteria</taxon>
        <taxon>Pseudomonadati</taxon>
        <taxon>Pseudomonadota</taxon>
        <taxon>Gammaproteobacteria</taxon>
        <taxon>Alteromonadales</taxon>
        <taxon>Colwelliaceae</taxon>
        <taxon>Thalassotalea</taxon>
    </lineage>
</organism>
<dbReference type="InterPro" id="IPR008579">
    <property type="entry name" value="UGlyAH_Cupin_dom"/>
</dbReference>
<proteinExistence type="predicted"/>
<gene>
    <name evidence="3" type="ORF">RGQ13_17985</name>
</gene>
<accession>A0ABY9TT35</accession>
<evidence type="ECO:0000259" key="2">
    <source>
        <dbReference type="Pfam" id="PF05899"/>
    </source>
</evidence>
<sequence>MAIKQTKDVANIPSDQLDDWGPVPEPLSDDVSHLRGIIINENPDGSEAGIWECTPGIWTRWIMDAEISSFVKGHALFHPEEGETIDIKAGDTVYFDNNSKGTWEVLETVRKAYLTFKRD</sequence>
<evidence type="ECO:0000313" key="3">
    <source>
        <dbReference type="EMBL" id="WNC71986.1"/>
    </source>
</evidence>
<dbReference type="EMBL" id="CP134145">
    <property type="protein sequence ID" value="WNC71986.1"/>
    <property type="molecule type" value="Genomic_DNA"/>
</dbReference>
<name>A0ABY9TT35_9GAMM</name>
<dbReference type="InterPro" id="IPR011051">
    <property type="entry name" value="RmlC_Cupin_sf"/>
</dbReference>
<dbReference type="InterPro" id="IPR014710">
    <property type="entry name" value="RmlC-like_jellyroll"/>
</dbReference>
<evidence type="ECO:0000256" key="1">
    <source>
        <dbReference type="SAM" id="MobiDB-lite"/>
    </source>
</evidence>
<dbReference type="PANTHER" id="PTHR40943:SF1">
    <property type="entry name" value="CYTOPLASMIC PROTEIN"/>
    <property type="match status" value="1"/>
</dbReference>
<dbReference type="Gene3D" id="2.60.120.10">
    <property type="entry name" value="Jelly Rolls"/>
    <property type="match status" value="1"/>
</dbReference>
<evidence type="ECO:0000313" key="4">
    <source>
        <dbReference type="Proteomes" id="UP001258994"/>
    </source>
</evidence>
<feature type="domain" description="(S)-ureidoglycine aminohydrolase cupin" evidence="2">
    <location>
        <begin position="45"/>
        <end position="113"/>
    </location>
</feature>
<dbReference type="RefSeq" id="WP_348391106.1">
    <property type="nucleotide sequence ID" value="NZ_CP134145.1"/>
</dbReference>
<feature type="region of interest" description="Disordered" evidence="1">
    <location>
        <begin position="1"/>
        <end position="25"/>
    </location>
</feature>